<name>A0AAN8X7K9_HALRR</name>
<feature type="region of interest" description="Disordered" evidence="1">
    <location>
        <begin position="322"/>
        <end position="351"/>
    </location>
</feature>
<evidence type="ECO:0000313" key="3">
    <source>
        <dbReference type="Proteomes" id="UP001381693"/>
    </source>
</evidence>
<accession>A0AAN8X7K9</accession>
<dbReference type="Proteomes" id="UP001381693">
    <property type="component" value="Unassembled WGS sequence"/>
</dbReference>
<dbReference type="EMBL" id="JAXCGZ010008373">
    <property type="protein sequence ID" value="KAK7077711.1"/>
    <property type="molecule type" value="Genomic_DNA"/>
</dbReference>
<evidence type="ECO:0000256" key="1">
    <source>
        <dbReference type="SAM" id="MobiDB-lite"/>
    </source>
</evidence>
<organism evidence="2 3">
    <name type="scientific">Halocaridina rubra</name>
    <name type="common">Hawaiian red shrimp</name>
    <dbReference type="NCBI Taxonomy" id="373956"/>
    <lineage>
        <taxon>Eukaryota</taxon>
        <taxon>Metazoa</taxon>
        <taxon>Ecdysozoa</taxon>
        <taxon>Arthropoda</taxon>
        <taxon>Crustacea</taxon>
        <taxon>Multicrustacea</taxon>
        <taxon>Malacostraca</taxon>
        <taxon>Eumalacostraca</taxon>
        <taxon>Eucarida</taxon>
        <taxon>Decapoda</taxon>
        <taxon>Pleocyemata</taxon>
        <taxon>Caridea</taxon>
        <taxon>Atyoidea</taxon>
        <taxon>Atyidae</taxon>
        <taxon>Halocaridina</taxon>
    </lineage>
</organism>
<keyword evidence="3" id="KW-1185">Reference proteome</keyword>
<proteinExistence type="predicted"/>
<protein>
    <submittedName>
        <fullName evidence="2">Uncharacterized protein</fullName>
    </submittedName>
</protein>
<gene>
    <name evidence="2" type="ORF">SK128_023313</name>
</gene>
<sequence length="679" mass="75936">MTSNTLPTSRPVSAGGNVSQQRWGSEEEPQRTGVTVTLPTIQVTEHRQTNQDIPTLELPTLQLDDPAEGTDTHLLGLELSSGSSSQSNFSTSASFPLIKQPPIVPSGPIQEVKLPPLVVPPDAPPANLSDAIELVRRNNMILYLTLQHSPSELEYNPYSFNVVTTRPKGFRQYAILSSAGVTQVWPTEVTFTTIEAFQREVTIYKKLQRIKFFRVFRLRKTWQVWRKSVRSRKVKESQTRISAYLVIHQPPFHATLVHVAALCDKLSHMGLLQLECEDPVMMDNWMSQQQAAMTSVRSKLIAFRSLLLQVVASMVHADETSAETEGSELLSGDKKSPRSNTGSSTMTRRHTSTSILKMVRVVDLMVASTLRTVLLNTVNSLLKVLTASNDSTTAQENNQTEEGARDDIDAMFLIVVGVENGGIVCTPTQDGLVNGLRVVLRACEVTILCVLPILPYFAPHDRQECKYWILVLNIFTKFEFMGMLSSELVTSGDDPPHLTQFLRNELSTGVPEENLLLRTMLEEDTRLKDTTNQILTVVDEYWNKVEECVSPLESLLKEAQTKTRDKEEESTKQELGALGTWLARIEGLVKSVGEVQEIVPLGLLRVDQTAAKKVVVTSLRQQQQRMHQDVSQGFDQRVRALQADATDKWLGLEQAPVTAEQVVNLLNYVLEVRNQVRND</sequence>
<feature type="compositionally biased region" description="Polar residues" evidence="1">
    <location>
        <begin position="1"/>
        <end position="23"/>
    </location>
</feature>
<reference evidence="2 3" key="1">
    <citation type="submission" date="2023-11" db="EMBL/GenBank/DDBJ databases">
        <title>Halocaridina rubra genome assembly.</title>
        <authorList>
            <person name="Smith C."/>
        </authorList>
    </citation>
    <scope>NUCLEOTIDE SEQUENCE [LARGE SCALE GENOMIC DNA]</scope>
    <source>
        <strain evidence="2">EP-1</strain>
        <tissue evidence="2">Whole</tissue>
    </source>
</reference>
<comment type="caution">
    <text evidence="2">The sequence shown here is derived from an EMBL/GenBank/DDBJ whole genome shotgun (WGS) entry which is preliminary data.</text>
</comment>
<feature type="region of interest" description="Disordered" evidence="1">
    <location>
        <begin position="1"/>
        <end position="36"/>
    </location>
</feature>
<evidence type="ECO:0000313" key="2">
    <source>
        <dbReference type="EMBL" id="KAK7077711.1"/>
    </source>
</evidence>
<dbReference type="AlphaFoldDB" id="A0AAN8X7K9"/>